<keyword evidence="4" id="KW-0249">Electron transport</keyword>
<dbReference type="SUPFAM" id="SSF54862">
    <property type="entry name" value="4Fe-4S ferredoxins"/>
    <property type="match status" value="1"/>
</dbReference>
<dbReference type="EMBL" id="CP109441">
    <property type="protein sequence ID" value="WUV49971.1"/>
    <property type="molecule type" value="Genomic_DNA"/>
</dbReference>
<dbReference type="InterPro" id="IPR051269">
    <property type="entry name" value="Fe-S_cluster_ET"/>
</dbReference>
<keyword evidence="9" id="KW-1185">Reference proteome</keyword>
<sequence length="71" mass="7724">MRIVVDLNKCLGYAQCVPLAPDVLKLLGDEALAYDPNPDESQRQRVLRAAAACPVQAIIVETYTPAEDDPV</sequence>
<organism evidence="8 9">
    <name type="scientific">Nocardia vinacea</name>
    <dbReference type="NCBI Taxonomy" id="96468"/>
    <lineage>
        <taxon>Bacteria</taxon>
        <taxon>Bacillati</taxon>
        <taxon>Actinomycetota</taxon>
        <taxon>Actinomycetes</taxon>
        <taxon>Mycobacteriales</taxon>
        <taxon>Nocardiaceae</taxon>
        <taxon>Nocardia</taxon>
    </lineage>
</organism>
<evidence type="ECO:0000256" key="4">
    <source>
        <dbReference type="ARBA" id="ARBA00022982"/>
    </source>
</evidence>
<dbReference type="Gene3D" id="3.30.70.20">
    <property type="match status" value="1"/>
</dbReference>
<gene>
    <name evidence="8" type="ORF">OG563_18310</name>
</gene>
<evidence type="ECO:0000256" key="6">
    <source>
        <dbReference type="ARBA" id="ARBA00023014"/>
    </source>
</evidence>
<keyword evidence="6" id="KW-0411">Iron-sulfur</keyword>
<accession>A0ABZ1Z7F1</accession>
<evidence type="ECO:0000313" key="9">
    <source>
        <dbReference type="Proteomes" id="UP001432062"/>
    </source>
</evidence>
<dbReference type="PANTHER" id="PTHR36923">
    <property type="entry name" value="FERREDOXIN"/>
    <property type="match status" value="1"/>
</dbReference>
<protein>
    <submittedName>
        <fullName evidence="8">Ferredoxin</fullName>
    </submittedName>
</protein>
<name>A0ABZ1Z7F1_9NOCA</name>
<evidence type="ECO:0000256" key="5">
    <source>
        <dbReference type="ARBA" id="ARBA00023004"/>
    </source>
</evidence>
<keyword evidence="3" id="KW-0479">Metal-binding</keyword>
<dbReference type="PANTHER" id="PTHR36923:SF3">
    <property type="entry name" value="FERREDOXIN"/>
    <property type="match status" value="1"/>
</dbReference>
<proteinExistence type="predicted"/>
<evidence type="ECO:0000256" key="2">
    <source>
        <dbReference type="ARBA" id="ARBA00022448"/>
    </source>
</evidence>
<evidence type="ECO:0000256" key="7">
    <source>
        <dbReference type="ARBA" id="ARBA00023291"/>
    </source>
</evidence>
<dbReference type="RefSeq" id="WP_329414710.1">
    <property type="nucleotide sequence ID" value="NZ_CP109441.1"/>
</dbReference>
<comment type="cofactor">
    <cofactor evidence="1">
        <name>[3Fe-4S] cluster</name>
        <dbReference type="ChEBI" id="CHEBI:21137"/>
    </cofactor>
</comment>
<evidence type="ECO:0000256" key="3">
    <source>
        <dbReference type="ARBA" id="ARBA00022723"/>
    </source>
</evidence>
<dbReference type="Proteomes" id="UP001432062">
    <property type="component" value="Chromosome"/>
</dbReference>
<keyword evidence="7" id="KW-0003">3Fe-4S</keyword>
<dbReference type="Pfam" id="PF13370">
    <property type="entry name" value="Fer4_13"/>
    <property type="match status" value="1"/>
</dbReference>
<keyword evidence="2" id="KW-0813">Transport</keyword>
<reference evidence="8" key="1">
    <citation type="submission" date="2022-10" db="EMBL/GenBank/DDBJ databases">
        <title>The complete genomes of actinobacterial strains from the NBC collection.</title>
        <authorList>
            <person name="Joergensen T.S."/>
            <person name="Alvarez Arevalo M."/>
            <person name="Sterndorff E.B."/>
            <person name="Faurdal D."/>
            <person name="Vuksanovic O."/>
            <person name="Mourched A.-S."/>
            <person name="Charusanti P."/>
            <person name="Shaw S."/>
            <person name="Blin K."/>
            <person name="Weber T."/>
        </authorList>
    </citation>
    <scope>NUCLEOTIDE SEQUENCE</scope>
    <source>
        <strain evidence="8">NBC_01482</strain>
    </source>
</reference>
<evidence type="ECO:0000313" key="8">
    <source>
        <dbReference type="EMBL" id="WUV49971.1"/>
    </source>
</evidence>
<keyword evidence="5" id="KW-0408">Iron</keyword>
<evidence type="ECO:0000256" key="1">
    <source>
        <dbReference type="ARBA" id="ARBA00001927"/>
    </source>
</evidence>